<evidence type="ECO:0000313" key="3">
    <source>
        <dbReference type="Proteomes" id="UP000240830"/>
    </source>
</evidence>
<comment type="caution">
    <text evidence="2">The sequence shown here is derived from an EMBL/GenBank/DDBJ whole genome shotgun (WGS) entry which is preliminary data.</text>
</comment>
<sequence>MNDTKEMSETTKLLEEGDHKQAIAKAERELLGPVYDPEEHVQPLPSIFGITDCAAFMLGYLMLAVGANAYMATKYSGTATYFYTVNAAFSFVGLIGLTMLHPLTMFIYGGYLCASFLFSAVISGGVVLFILQSNVCEVVEEIMPGRKIRELCISGPGNFQATAVATVLLELGLEVFVMWQLKKMYDYAIQCPVNLPKGSKWGPPKGKLGSVAITEP</sequence>
<keyword evidence="1" id="KW-1133">Transmembrane helix</keyword>
<keyword evidence="1" id="KW-0472">Membrane</keyword>
<feature type="transmembrane region" description="Helical" evidence="1">
    <location>
        <begin position="106"/>
        <end position="131"/>
    </location>
</feature>
<gene>
    <name evidence="2" type="ORF">PSACC_01583</name>
</gene>
<protein>
    <submittedName>
        <fullName evidence="2">Uncharacterized protein</fullName>
    </submittedName>
</protein>
<name>A0A2H9TLK8_9FUNG</name>
<dbReference type="AlphaFoldDB" id="A0A2H9TLK8"/>
<accession>A0A2H9TLK8</accession>
<reference evidence="2 3" key="1">
    <citation type="submission" date="2016-10" db="EMBL/GenBank/DDBJ databases">
        <title>The genome of Paramicrosporidium saccamoebae is the missing link in understanding Cryptomycota and Microsporidia evolution.</title>
        <authorList>
            <person name="Quandt C.A."/>
            <person name="Beaudet D."/>
            <person name="Corsaro D."/>
            <person name="Michel R."/>
            <person name="Corradi N."/>
            <person name="James T."/>
        </authorList>
    </citation>
    <scope>NUCLEOTIDE SEQUENCE [LARGE SCALE GENOMIC DNA]</scope>
    <source>
        <strain evidence="2 3">KSL3</strain>
    </source>
</reference>
<dbReference type="EMBL" id="MTSL01000113">
    <property type="protein sequence ID" value="PJF18599.1"/>
    <property type="molecule type" value="Genomic_DNA"/>
</dbReference>
<dbReference type="Proteomes" id="UP000240830">
    <property type="component" value="Unassembled WGS sequence"/>
</dbReference>
<feature type="transmembrane region" description="Helical" evidence="1">
    <location>
        <begin position="47"/>
        <end position="69"/>
    </location>
</feature>
<feature type="transmembrane region" description="Helical" evidence="1">
    <location>
        <begin position="81"/>
        <end position="100"/>
    </location>
</feature>
<keyword evidence="3" id="KW-1185">Reference proteome</keyword>
<evidence type="ECO:0000313" key="2">
    <source>
        <dbReference type="EMBL" id="PJF18599.1"/>
    </source>
</evidence>
<proteinExistence type="predicted"/>
<evidence type="ECO:0000256" key="1">
    <source>
        <dbReference type="SAM" id="Phobius"/>
    </source>
</evidence>
<organism evidence="2 3">
    <name type="scientific">Paramicrosporidium saccamoebae</name>
    <dbReference type="NCBI Taxonomy" id="1246581"/>
    <lineage>
        <taxon>Eukaryota</taxon>
        <taxon>Fungi</taxon>
        <taxon>Fungi incertae sedis</taxon>
        <taxon>Cryptomycota</taxon>
        <taxon>Cryptomycota incertae sedis</taxon>
        <taxon>Paramicrosporidium</taxon>
    </lineage>
</organism>
<keyword evidence="1" id="KW-0812">Transmembrane</keyword>